<dbReference type="InterPro" id="IPR032675">
    <property type="entry name" value="LRR_dom_sf"/>
</dbReference>
<dbReference type="Pfam" id="PF01239">
    <property type="entry name" value="PPTA"/>
    <property type="match status" value="5"/>
</dbReference>
<keyword evidence="4 9" id="KW-0637">Prenyltransferase</keyword>
<sequence length="709" mass="80533">MHGRPRKAPTPEEEKALALKAAKLRPLQSQFLHFHHNKIYTKEALEVNAKLLEANPEYLTAWNYRKFAVEHILSHSETDTEIHPDFIKSIYSEELRVTEHALAKNYKSYGAWYHRKWVLSKGHSSVDRELQLLGVLLKKDSRNFHAWNYRRFVAALKNRSDEEELQFTTDLINENFSNYSSWHNRSVILSHLLEKRAQGSFSKEKVLTEEYDLVHQALFTDPDDQSGWFYHLWLLEQTVKVVNPLLVSTWPPHGSNLNVSVDGFLGTCASSPITGFHLNSGIIPLILYFNEAVEGVSSSTITVESIYNTNKDLIWSPLSTNNSGSAQAWVTYLTFHEENLHSLQAHPVKVSLGHSEGIVSLSGFHHSHPSHFEFTVFIQPHGSQHAEMKSAEMISWGDENFLTGETHLQEPSQIKIFDQLRNSEVNEPTASKWSAETIVNEIALFRELLSEINCKIGKLMLARLLTAHDAMMSYDETPETCKMVHSEEVKEIYSDLMTMDPPHSQYYKDEYSLAVLKQLTSSPESLLRHCCNYRDSASSGTNNYICLRLSNLSLSRIGSIEKLLWVQMLDLSHNQLSSIEGLQAMQLLSCLNLCNNKIGSFSALEPLKLLKSLKVLDISYNEIGAHTVDTRRYLCSSPLSHTVGSDWNFGEFAISGVNVTNYGEAFTIFKDSKLTQLDIIGNVVAEEDFMSFLVKILPALNWLDGVELH</sequence>
<dbReference type="FunFam" id="3.80.10.10:FF:000756">
    <property type="entry name" value="Rab geranylgeranyl transferase like protein"/>
    <property type="match status" value="1"/>
</dbReference>
<dbReference type="GO" id="GO:0004663">
    <property type="term" value="F:Rab geranylgeranyltransferase activity"/>
    <property type="evidence" value="ECO:0007669"/>
    <property type="project" value="UniProtKB-UniRule"/>
</dbReference>
<evidence type="ECO:0000256" key="8">
    <source>
        <dbReference type="ARBA" id="ARBA00047658"/>
    </source>
</evidence>
<evidence type="ECO:0000256" key="2">
    <source>
        <dbReference type="ARBA" id="ARBA00012656"/>
    </source>
</evidence>
<dbReference type="InterPro" id="IPR002088">
    <property type="entry name" value="Prenyl_trans_a"/>
</dbReference>
<keyword evidence="6" id="KW-0677">Repeat</keyword>
<evidence type="ECO:0000256" key="3">
    <source>
        <dbReference type="ARBA" id="ARBA00014772"/>
    </source>
</evidence>
<keyword evidence="11" id="KW-1185">Reference proteome</keyword>
<dbReference type="AlphaFoldDB" id="A0A7J7FS03"/>
<organism evidence="10 11">
    <name type="scientific">Camellia sinensis</name>
    <name type="common">Tea plant</name>
    <name type="synonym">Thea sinensis</name>
    <dbReference type="NCBI Taxonomy" id="4442"/>
    <lineage>
        <taxon>Eukaryota</taxon>
        <taxon>Viridiplantae</taxon>
        <taxon>Streptophyta</taxon>
        <taxon>Embryophyta</taxon>
        <taxon>Tracheophyta</taxon>
        <taxon>Spermatophyta</taxon>
        <taxon>Magnoliopsida</taxon>
        <taxon>eudicotyledons</taxon>
        <taxon>Gunneridae</taxon>
        <taxon>Pentapetalae</taxon>
        <taxon>asterids</taxon>
        <taxon>Ericales</taxon>
        <taxon>Theaceae</taxon>
        <taxon>Camellia</taxon>
    </lineage>
</organism>
<dbReference type="Gene3D" id="3.80.10.10">
    <property type="entry name" value="Ribonuclease Inhibitor"/>
    <property type="match status" value="1"/>
</dbReference>
<dbReference type="PROSITE" id="PS51147">
    <property type="entry name" value="PFTA"/>
    <property type="match status" value="5"/>
</dbReference>
<dbReference type="Proteomes" id="UP000593564">
    <property type="component" value="Unassembled WGS sequence"/>
</dbReference>
<evidence type="ECO:0000313" key="10">
    <source>
        <dbReference type="EMBL" id="KAF5930781.1"/>
    </source>
</evidence>
<evidence type="ECO:0000256" key="5">
    <source>
        <dbReference type="ARBA" id="ARBA00022679"/>
    </source>
</evidence>
<dbReference type="GO" id="GO:0097354">
    <property type="term" value="P:prenylation"/>
    <property type="evidence" value="ECO:0007669"/>
    <property type="project" value="UniProtKB-UniRule"/>
</dbReference>
<dbReference type="PANTHER" id="PTHR11129:SF2">
    <property type="entry name" value="GERANYLGERANYL TRANSFERASE TYPE-2 SUBUNIT ALPHA"/>
    <property type="match status" value="1"/>
</dbReference>
<evidence type="ECO:0000256" key="4">
    <source>
        <dbReference type="ARBA" id="ARBA00022602"/>
    </source>
</evidence>
<evidence type="ECO:0000256" key="7">
    <source>
        <dbReference type="ARBA" id="ARBA00031267"/>
    </source>
</evidence>
<dbReference type="SUPFAM" id="SSF48439">
    <property type="entry name" value="Protein prenylyltransferase"/>
    <property type="match status" value="1"/>
</dbReference>
<gene>
    <name evidence="10" type="ORF">HYC85_031654</name>
</gene>
<comment type="similarity">
    <text evidence="1 9">Belongs to the protein prenyltransferase subunit alpha family.</text>
</comment>
<evidence type="ECO:0000256" key="6">
    <source>
        <dbReference type="ARBA" id="ARBA00022737"/>
    </source>
</evidence>
<reference evidence="11" key="1">
    <citation type="journal article" date="2020" name="Nat. Commun.">
        <title>Genome assembly of wild tea tree DASZ reveals pedigree and selection history of tea varieties.</title>
        <authorList>
            <person name="Zhang W."/>
            <person name="Zhang Y."/>
            <person name="Qiu H."/>
            <person name="Guo Y."/>
            <person name="Wan H."/>
            <person name="Zhang X."/>
            <person name="Scossa F."/>
            <person name="Alseekh S."/>
            <person name="Zhang Q."/>
            <person name="Wang P."/>
            <person name="Xu L."/>
            <person name="Schmidt M.H."/>
            <person name="Jia X."/>
            <person name="Li D."/>
            <person name="Zhu A."/>
            <person name="Guo F."/>
            <person name="Chen W."/>
            <person name="Ni D."/>
            <person name="Usadel B."/>
            <person name="Fernie A.R."/>
            <person name="Wen W."/>
        </authorList>
    </citation>
    <scope>NUCLEOTIDE SEQUENCE [LARGE SCALE GENOMIC DNA]</scope>
    <source>
        <strain evidence="11">cv. G240</strain>
    </source>
</reference>
<accession>A0A7J7FS03</accession>
<evidence type="ECO:0000256" key="1">
    <source>
        <dbReference type="ARBA" id="ARBA00006734"/>
    </source>
</evidence>
<comment type="catalytic activity">
    <reaction evidence="8 9">
        <text>geranylgeranyl diphosphate + L-cysteinyl-[protein] = S-geranylgeranyl-L-cysteinyl-[protein] + diphosphate</text>
        <dbReference type="Rhea" id="RHEA:21240"/>
        <dbReference type="Rhea" id="RHEA-COMP:10131"/>
        <dbReference type="Rhea" id="RHEA-COMP:11537"/>
        <dbReference type="ChEBI" id="CHEBI:29950"/>
        <dbReference type="ChEBI" id="CHEBI:33019"/>
        <dbReference type="ChEBI" id="CHEBI:57533"/>
        <dbReference type="ChEBI" id="CHEBI:86021"/>
        <dbReference type="EC" id="2.5.1.60"/>
    </reaction>
</comment>
<dbReference type="FunFam" id="1.25.40.120:FF:000035">
    <property type="entry name" value="Geranylgeranyl transferase type-2 subunit alpha"/>
    <property type="match status" value="1"/>
</dbReference>
<dbReference type="EMBL" id="JACBKZ010000015">
    <property type="protein sequence ID" value="KAF5930781.1"/>
    <property type="molecule type" value="Genomic_DNA"/>
</dbReference>
<dbReference type="PROSITE" id="PS51450">
    <property type="entry name" value="LRR"/>
    <property type="match status" value="2"/>
</dbReference>
<dbReference type="GO" id="GO:0005968">
    <property type="term" value="C:Rab-protein geranylgeranyltransferase complex"/>
    <property type="evidence" value="ECO:0007669"/>
    <property type="project" value="TreeGrafter"/>
</dbReference>
<keyword evidence="5 9" id="KW-0808">Transferase</keyword>
<protein>
    <recommendedName>
        <fullName evidence="3 9">Geranylgeranyl transferase type-2 subunit alpha</fullName>
        <ecNumber evidence="2 9">2.5.1.60</ecNumber>
    </recommendedName>
    <alternativeName>
        <fullName evidence="7 9">Geranylgeranyl transferase type II subunit alpha</fullName>
    </alternativeName>
</protein>
<comment type="caution">
    <text evidence="10">The sequence shown here is derived from an EMBL/GenBank/DDBJ whole genome shotgun (WGS) entry which is preliminary data.</text>
</comment>
<reference evidence="10 11" key="2">
    <citation type="submission" date="2020-07" db="EMBL/GenBank/DDBJ databases">
        <title>Genome assembly of wild tea tree DASZ reveals pedigree and selection history of tea varieties.</title>
        <authorList>
            <person name="Zhang W."/>
        </authorList>
    </citation>
    <scope>NUCLEOTIDE SEQUENCE [LARGE SCALE GENOMIC DNA]</scope>
    <source>
        <strain evidence="11">cv. G240</strain>
        <tissue evidence="10">Leaf</tissue>
    </source>
</reference>
<evidence type="ECO:0000256" key="9">
    <source>
        <dbReference type="RuleBase" id="RU367120"/>
    </source>
</evidence>
<dbReference type="SUPFAM" id="SSF52058">
    <property type="entry name" value="L domain-like"/>
    <property type="match status" value="1"/>
</dbReference>
<dbReference type="Gene3D" id="1.25.40.120">
    <property type="entry name" value="Protein prenylyltransferase"/>
    <property type="match status" value="1"/>
</dbReference>
<dbReference type="PANTHER" id="PTHR11129">
    <property type="entry name" value="PROTEIN FARNESYLTRANSFERASE ALPHA SUBUNIT/RAB GERANYLGERANYL TRANSFERASE ALPHA SUBUNIT"/>
    <property type="match status" value="1"/>
</dbReference>
<dbReference type="InterPro" id="IPR001611">
    <property type="entry name" value="Leu-rich_rpt"/>
</dbReference>
<name>A0A7J7FS03_CAMSI</name>
<dbReference type="EC" id="2.5.1.60" evidence="2 9"/>
<comment type="function">
    <text evidence="9">Catalyzes the transfer of a geranyl-geranyl moiety from geranyl-geranyl pyrophosphate to cysteines occuring in specific C-terminal amino acid sequences.</text>
</comment>
<evidence type="ECO:0000313" key="11">
    <source>
        <dbReference type="Proteomes" id="UP000593564"/>
    </source>
</evidence>
<dbReference type="PRINTS" id="PR00019">
    <property type="entry name" value="LEURICHRPT"/>
</dbReference>
<proteinExistence type="inferred from homology"/>